<dbReference type="InterPro" id="IPR029058">
    <property type="entry name" value="AB_hydrolase_fold"/>
</dbReference>
<dbReference type="RefSeq" id="WP_168878595.1">
    <property type="nucleotide sequence ID" value="NZ_JABAIM010000005.1"/>
</dbReference>
<name>A0A847SIE5_9NEIS</name>
<comment type="caution">
    <text evidence="1">The sequence shown here is derived from an EMBL/GenBank/DDBJ whole genome shotgun (WGS) entry which is preliminary data.</text>
</comment>
<keyword evidence="1" id="KW-0378">Hydrolase</keyword>
<protein>
    <submittedName>
        <fullName evidence="1">Alpha/beta hydrolase</fullName>
    </submittedName>
</protein>
<evidence type="ECO:0000313" key="2">
    <source>
        <dbReference type="Proteomes" id="UP000587991"/>
    </source>
</evidence>
<organism evidence="1 2">
    <name type="scientific">Leeia aquatica</name>
    <dbReference type="NCBI Taxonomy" id="2725557"/>
    <lineage>
        <taxon>Bacteria</taxon>
        <taxon>Pseudomonadati</taxon>
        <taxon>Pseudomonadota</taxon>
        <taxon>Betaproteobacteria</taxon>
        <taxon>Neisseriales</taxon>
        <taxon>Leeiaceae</taxon>
        <taxon>Leeia</taxon>
    </lineage>
</organism>
<dbReference type="AlphaFoldDB" id="A0A847SIE5"/>
<reference evidence="1 2" key="1">
    <citation type="submission" date="2020-04" db="EMBL/GenBank/DDBJ databases">
        <title>Draft genome of Leeia sp. IMCC25680.</title>
        <authorList>
            <person name="Song J."/>
            <person name="Cho J.-C."/>
        </authorList>
    </citation>
    <scope>NUCLEOTIDE SEQUENCE [LARGE SCALE GENOMIC DNA]</scope>
    <source>
        <strain evidence="1 2">IMCC25680</strain>
    </source>
</reference>
<dbReference type="Gene3D" id="3.40.50.1820">
    <property type="entry name" value="alpha/beta hydrolase"/>
    <property type="match status" value="1"/>
</dbReference>
<dbReference type="Proteomes" id="UP000587991">
    <property type="component" value="Unassembled WGS sequence"/>
</dbReference>
<dbReference type="EMBL" id="JABAIM010000005">
    <property type="protein sequence ID" value="NLR76929.1"/>
    <property type="molecule type" value="Genomic_DNA"/>
</dbReference>
<proteinExistence type="predicted"/>
<accession>A0A847SIE5</accession>
<dbReference type="GO" id="GO:0016787">
    <property type="term" value="F:hydrolase activity"/>
    <property type="evidence" value="ECO:0007669"/>
    <property type="project" value="UniProtKB-KW"/>
</dbReference>
<dbReference type="Pfam" id="PF06821">
    <property type="entry name" value="Ser_hydrolase"/>
    <property type="match status" value="1"/>
</dbReference>
<dbReference type="InterPro" id="IPR010662">
    <property type="entry name" value="RBBP9/YdeN"/>
</dbReference>
<gene>
    <name evidence="1" type="ORF">HF682_17305</name>
</gene>
<evidence type="ECO:0000313" key="1">
    <source>
        <dbReference type="EMBL" id="NLR76929.1"/>
    </source>
</evidence>
<keyword evidence="2" id="KW-1185">Reference proteome</keyword>
<sequence length="183" mass="20261">MSVTVILIPGYLNSGPDHWQTLWQLVFPQHVRVRQLDWNHPRRQAWIEGLHAALHCCQGPVVFAAHSLGCTTVAAWCRQAEPDVLRRVRGALLVAPPELERPDCLPALHDFQGIPAHPLPFPSRVIASSNDPYSSLAASEQLAKAWGSQFTLLGAYGHINGESNLGTWPEGQDWLRQLMVSPA</sequence>
<dbReference type="SUPFAM" id="SSF53474">
    <property type="entry name" value="alpha/beta-Hydrolases"/>
    <property type="match status" value="1"/>
</dbReference>